<keyword evidence="2" id="KW-1185">Reference proteome</keyword>
<gene>
    <name evidence="1" type="ORF">KZO77_12115</name>
</gene>
<dbReference type="EMBL" id="JAHXCP010000032">
    <property type="protein sequence ID" value="MBW4755755.1"/>
    <property type="molecule type" value="Genomic_DNA"/>
</dbReference>
<reference evidence="1 2" key="1">
    <citation type="submission" date="2021-07" db="EMBL/GenBank/DDBJ databases">
        <title>Genomic diversity and antimicrobial resistance of Prevotella spp. isolated from chronic lung disease airways.</title>
        <authorList>
            <person name="Webb K.A."/>
            <person name="Olagoke O.S."/>
            <person name="Baird T."/>
            <person name="Neill J."/>
            <person name="Pham A."/>
            <person name="Wells T.J."/>
            <person name="Ramsay K.A."/>
            <person name="Bell S.C."/>
            <person name="Sarovich D.S."/>
            <person name="Price E.P."/>
        </authorList>
    </citation>
    <scope>NUCLEOTIDE SEQUENCE [LARGE SCALE GENOMIC DNA]</scope>
    <source>
        <strain evidence="1 2">SCHI0027.S.6</strain>
    </source>
</reference>
<comment type="caution">
    <text evidence="1">The sequence shown here is derived from an EMBL/GenBank/DDBJ whole genome shotgun (WGS) entry which is preliminary data.</text>
</comment>
<name>A0ABS6Y8D0_9BACT</name>
<evidence type="ECO:0000313" key="2">
    <source>
        <dbReference type="Proteomes" id="UP000812077"/>
    </source>
</evidence>
<evidence type="ECO:0000313" key="1">
    <source>
        <dbReference type="EMBL" id="MBW4755755.1"/>
    </source>
</evidence>
<protein>
    <submittedName>
        <fullName evidence="1">Uncharacterized protein</fullName>
    </submittedName>
</protein>
<accession>A0ABS6Y8D0</accession>
<proteinExistence type="predicted"/>
<sequence>MNKYPIILVSNEDFVYGFKKGYYKDIPELNNKNLLVYTKEDIKSKYHISLDSSDNEDVFCVLNPYTNTCIPLDNSSFAKKLIIDEAIAVREALVALGAKHIFIQEEVTDKTSTQIGAKVKGKTPLYKGELSGKKAKDIRINLKKELESSDPSRKPESLEICYNRIYERGLSDNSNLISLYERLKDSKYNRLFGEERLTMTIDEDLNNSLDIVAGLSKLKVFSVNVEFTYNSSVLHSFRYEIIADFGPHTSEDTSNNVIDE</sequence>
<organism evidence="1 2">
    <name type="scientific">Prevotella melaninogenica</name>
    <dbReference type="NCBI Taxonomy" id="28132"/>
    <lineage>
        <taxon>Bacteria</taxon>
        <taxon>Pseudomonadati</taxon>
        <taxon>Bacteroidota</taxon>
        <taxon>Bacteroidia</taxon>
        <taxon>Bacteroidales</taxon>
        <taxon>Prevotellaceae</taxon>
        <taxon>Prevotella</taxon>
    </lineage>
</organism>
<dbReference type="RefSeq" id="WP_219434141.1">
    <property type="nucleotide sequence ID" value="NZ_JAHXCP010000032.1"/>
</dbReference>
<dbReference type="Proteomes" id="UP000812077">
    <property type="component" value="Unassembled WGS sequence"/>
</dbReference>